<proteinExistence type="predicted"/>
<organism evidence="2 3">
    <name type="scientific">Georgenia ruanii</name>
    <dbReference type="NCBI Taxonomy" id="348442"/>
    <lineage>
        <taxon>Bacteria</taxon>
        <taxon>Bacillati</taxon>
        <taxon>Actinomycetota</taxon>
        <taxon>Actinomycetes</taxon>
        <taxon>Micrococcales</taxon>
        <taxon>Bogoriellaceae</taxon>
        <taxon>Georgenia</taxon>
    </lineage>
</organism>
<dbReference type="EMBL" id="WHPD01001974">
    <property type="protein sequence ID" value="MPV88835.1"/>
    <property type="molecule type" value="Genomic_DNA"/>
</dbReference>
<gene>
    <name evidence="2" type="ORF">GB882_09155</name>
</gene>
<feature type="transmembrane region" description="Helical" evidence="1">
    <location>
        <begin position="83"/>
        <end position="108"/>
    </location>
</feature>
<protein>
    <recommendedName>
        <fullName evidence="4">DUF4386 family protein</fullName>
    </recommendedName>
</protein>
<evidence type="ECO:0008006" key="4">
    <source>
        <dbReference type="Google" id="ProtNLM"/>
    </source>
</evidence>
<keyword evidence="1" id="KW-1133">Transmembrane helix</keyword>
<keyword evidence="1" id="KW-0472">Membrane</keyword>
<keyword evidence="3" id="KW-1185">Reference proteome</keyword>
<dbReference type="Proteomes" id="UP000429644">
    <property type="component" value="Unassembled WGS sequence"/>
</dbReference>
<feature type="transmembrane region" description="Helical" evidence="1">
    <location>
        <begin position="152"/>
        <end position="173"/>
    </location>
</feature>
<dbReference type="AlphaFoldDB" id="A0A7J9UW31"/>
<keyword evidence="1" id="KW-0812">Transmembrane</keyword>
<evidence type="ECO:0000313" key="3">
    <source>
        <dbReference type="Proteomes" id="UP000429644"/>
    </source>
</evidence>
<name>A0A7J9UW31_9MICO</name>
<reference evidence="2 3" key="1">
    <citation type="submission" date="2019-10" db="EMBL/GenBank/DDBJ databases">
        <title>Georgenia wutianyii sp. nov. and Georgenia yuyongxinii sp. nov. isolated from plateau pika (Ochotona curzoniae) in the Qinghai-Tibet plateau of China.</title>
        <authorList>
            <person name="Tian Z."/>
        </authorList>
    </citation>
    <scope>NUCLEOTIDE SEQUENCE [LARGE SCALE GENOMIC DNA]</scope>
    <source>
        <strain evidence="2 3">JCM 15130</strain>
    </source>
</reference>
<accession>A0A7J9UW31</accession>
<sequence length="224" mass="22391">MPGGGGVLATAAGTYLLAWVVGLVVAPASPGAFATAAEVHAFFAAHGGAALVQSALVHGVAGLALAGWVLAVAARSRRARRSVAAAGLAAALLSLVQAATMAVLVVQAEAGRVSATDDAFDLINRLDTFKLLALGVLVALASVQGRGQRPAWLGWFGAGAAVLLPVSGAAFLVDVPALTSLLFASLPLLLAWVGAMTLVLLRSSVRMRRGAGAAARRSARSRAG</sequence>
<feature type="transmembrane region" description="Helical" evidence="1">
    <location>
        <begin position="50"/>
        <end position="71"/>
    </location>
</feature>
<comment type="caution">
    <text evidence="2">The sequence shown here is derived from an EMBL/GenBank/DDBJ whole genome shotgun (WGS) entry which is preliminary data.</text>
</comment>
<evidence type="ECO:0000256" key="1">
    <source>
        <dbReference type="SAM" id="Phobius"/>
    </source>
</evidence>
<evidence type="ECO:0000313" key="2">
    <source>
        <dbReference type="EMBL" id="MPV88835.1"/>
    </source>
</evidence>
<feature type="transmembrane region" description="Helical" evidence="1">
    <location>
        <begin position="128"/>
        <end position="145"/>
    </location>
</feature>
<feature type="transmembrane region" description="Helical" evidence="1">
    <location>
        <begin position="179"/>
        <end position="201"/>
    </location>
</feature>